<dbReference type="Proteomes" id="UP001501599">
    <property type="component" value="Unassembled WGS sequence"/>
</dbReference>
<gene>
    <name evidence="2" type="ORF">GCM10009846_29440</name>
</gene>
<evidence type="ECO:0000256" key="1">
    <source>
        <dbReference type="SAM" id="MobiDB-lite"/>
    </source>
</evidence>
<evidence type="ECO:0008006" key="4">
    <source>
        <dbReference type="Google" id="ProtNLM"/>
    </source>
</evidence>
<comment type="caution">
    <text evidence="2">The sequence shown here is derived from an EMBL/GenBank/DDBJ whole genome shotgun (WGS) entry which is preliminary data.</text>
</comment>
<feature type="region of interest" description="Disordered" evidence="1">
    <location>
        <begin position="232"/>
        <end position="251"/>
    </location>
</feature>
<evidence type="ECO:0000313" key="3">
    <source>
        <dbReference type="Proteomes" id="UP001501599"/>
    </source>
</evidence>
<evidence type="ECO:0000313" key="2">
    <source>
        <dbReference type="EMBL" id="GAA2176277.1"/>
    </source>
</evidence>
<proteinExistence type="predicted"/>
<protein>
    <recommendedName>
        <fullName evidence="4">Cutinase family protein</fullName>
    </recommendedName>
</protein>
<dbReference type="EMBL" id="BAAAQT010000008">
    <property type="protein sequence ID" value="GAA2176277.1"/>
    <property type="molecule type" value="Genomic_DNA"/>
</dbReference>
<name>A0ABP5MQD4_9MICO</name>
<keyword evidence="3" id="KW-1185">Reference proteome</keyword>
<feature type="compositionally biased region" description="Low complexity" evidence="1">
    <location>
        <begin position="232"/>
        <end position="246"/>
    </location>
</feature>
<reference evidence="3" key="1">
    <citation type="journal article" date="2019" name="Int. J. Syst. Evol. Microbiol.">
        <title>The Global Catalogue of Microorganisms (GCM) 10K type strain sequencing project: providing services to taxonomists for standard genome sequencing and annotation.</title>
        <authorList>
            <consortium name="The Broad Institute Genomics Platform"/>
            <consortium name="The Broad Institute Genome Sequencing Center for Infectious Disease"/>
            <person name="Wu L."/>
            <person name="Ma J."/>
        </authorList>
    </citation>
    <scope>NUCLEOTIDE SEQUENCE [LARGE SCALE GENOMIC DNA]</scope>
    <source>
        <strain evidence="3">JCM 16026</strain>
    </source>
</reference>
<sequence>MTTTAWSPSVGADLVAMLDDADVELERAHGILRARTVPVVAQSSPAAARGVLHAVALADEAEVACAQARARLAEVRSAVAFAAWSYTTSEQLASAAIETLGGVVATGLGTLVLGGLLLSVAALPANLPGILLAAGLAQTPVPDVLLDAAARVLAPLAPMLPDLLSDPAFVDALALAIESADEALAGLAGLGLAQPLEPLPSQRGADDEALSTGAGVALALALVATGHAPRLPGASPTRAAETATPPAVQPPIGSYGTAFERLSADGPAIEVQRYEHPDGSVVWQVLARGTESFAVDDPSTAYDLTANVENAANAAGRPLVGSAAAVEQALVAAGAQEGDVVQLFGYSQGGAAVAAAAAYGRFAVDTVVTFGAPIGATPVGDATTAVAVQHDSDLVAALGGRHGGDRIVIEASPDLDALTTTRYDPDGQPLADVAVGGHHPEAYADTAARLDVADDDLVEVAWVEVTAATDGALPTTATGFAVERPGQP</sequence>
<dbReference type="SUPFAM" id="SSF53474">
    <property type="entry name" value="alpha/beta-Hydrolases"/>
    <property type="match status" value="1"/>
</dbReference>
<dbReference type="Gene3D" id="3.40.50.1820">
    <property type="entry name" value="alpha/beta hydrolase"/>
    <property type="match status" value="1"/>
</dbReference>
<dbReference type="RefSeq" id="WP_344344843.1">
    <property type="nucleotide sequence ID" value="NZ_BAAAQT010000008.1"/>
</dbReference>
<accession>A0ABP5MQD4</accession>
<organism evidence="2 3">
    <name type="scientific">Agrococcus versicolor</name>
    <dbReference type="NCBI Taxonomy" id="501482"/>
    <lineage>
        <taxon>Bacteria</taxon>
        <taxon>Bacillati</taxon>
        <taxon>Actinomycetota</taxon>
        <taxon>Actinomycetes</taxon>
        <taxon>Micrococcales</taxon>
        <taxon>Microbacteriaceae</taxon>
        <taxon>Agrococcus</taxon>
    </lineage>
</organism>
<dbReference type="InterPro" id="IPR029058">
    <property type="entry name" value="AB_hydrolase_fold"/>
</dbReference>